<evidence type="ECO:0000313" key="2">
    <source>
        <dbReference type="Proteomes" id="UP001153678"/>
    </source>
</evidence>
<dbReference type="EMBL" id="CAMKVN010013786">
    <property type="protein sequence ID" value="CAI2196178.1"/>
    <property type="molecule type" value="Genomic_DNA"/>
</dbReference>
<feature type="non-terminal residue" evidence="1">
    <location>
        <position position="1"/>
    </location>
</feature>
<accession>A0A9W4WYP6</accession>
<gene>
    <name evidence="1" type="ORF">FWILDA_LOCUS17448</name>
</gene>
<proteinExistence type="predicted"/>
<comment type="caution">
    <text evidence="1">The sequence shown here is derived from an EMBL/GenBank/DDBJ whole genome shotgun (WGS) entry which is preliminary data.</text>
</comment>
<keyword evidence="2" id="KW-1185">Reference proteome</keyword>
<dbReference type="Proteomes" id="UP001153678">
    <property type="component" value="Unassembled WGS sequence"/>
</dbReference>
<dbReference type="AlphaFoldDB" id="A0A9W4WYP6"/>
<name>A0A9W4WYP6_9GLOM</name>
<organism evidence="1 2">
    <name type="scientific">Funneliformis geosporum</name>
    <dbReference type="NCBI Taxonomy" id="1117311"/>
    <lineage>
        <taxon>Eukaryota</taxon>
        <taxon>Fungi</taxon>
        <taxon>Fungi incertae sedis</taxon>
        <taxon>Mucoromycota</taxon>
        <taxon>Glomeromycotina</taxon>
        <taxon>Glomeromycetes</taxon>
        <taxon>Glomerales</taxon>
        <taxon>Glomeraceae</taxon>
        <taxon>Funneliformis</taxon>
    </lineage>
</organism>
<protein>
    <submittedName>
        <fullName evidence="1">1533_t:CDS:1</fullName>
    </submittedName>
</protein>
<sequence>IMSPLLKEIERCIKSANLIFETDVDLENINDVFEKIEKAKF</sequence>
<evidence type="ECO:0000313" key="1">
    <source>
        <dbReference type="EMBL" id="CAI2196178.1"/>
    </source>
</evidence>
<dbReference type="OrthoDB" id="10525236at2759"/>
<reference evidence="1" key="1">
    <citation type="submission" date="2022-08" db="EMBL/GenBank/DDBJ databases">
        <authorList>
            <person name="Kallberg Y."/>
            <person name="Tangrot J."/>
            <person name="Rosling A."/>
        </authorList>
    </citation>
    <scope>NUCLEOTIDE SEQUENCE</scope>
    <source>
        <strain evidence="1">Wild A</strain>
    </source>
</reference>